<proteinExistence type="predicted"/>
<keyword evidence="2" id="KW-0812">Transmembrane</keyword>
<keyword evidence="2" id="KW-1133">Transmembrane helix</keyword>
<accession>A0AAV2Q737</accession>
<dbReference type="Proteomes" id="UP001497623">
    <property type="component" value="Unassembled WGS sequence"/>
</dbReference>
<dbReference type="AlphaFoldDB" id="A0AAV2Q737"/>
<evidence type="ECO:0000256" key="2">
    <source>
        <dbReference type="SAM" id="Phobius"/>
    </source>
</evidence>
<feature type="region of interest" description="Disordered" evidence="1">
    <location>
        <begin position="343"/>
        <end position="381"/>
    </location>
</feature>
<evidence type="ECO:0000313" key="3">
    <source>
        <dbReference type="EMBL" id="CAL4071793.1"/>
    </source>
</evidence>
<gene>
    <name evidence="3" type="ORF">MNOR_LOCUS8648</name>
</gene>
<feature type="compositionally biased region" description="Low complexity" evidence="1">
    <location>
        <begin position="371"/>
        <end position="381"/>
    </location>
</feature>
<protein>
    <submittedName>
        <fullName evidence="3">Uncharacterized protein</fullName>
    </submittedName>
</protein>
<sequence>MSNSIGTKVALGAAILTGGVTLFYILTGRKRQPDPGKACDPLADKSKVSIQKEGSEMNGHACIVKESKNISSEVKREDSDKDSSSYQNGMGILDKSKHIGNDYGGVSEFEEPVIAKIIESVEKTPVELTSQLDDVKEPIEEDLIYTVAVVKNECIIENPSDDLLNNEKTISENDSVDKCEEALSLVNNEIIDEINVISSDSNVDHIPVESITEEVELEKCVEALSLVEEEIVVNSMIENSQDSVVLDINIVSNINKTEAKIAVESDAALDKKMTKLADSDEIISEIADNAKMLAETTQSEEIGEIVNVCVNSSPLSSVPAEVKEEVLNEVMSSSWASVVEEEENLQSMSCNGSEESLGNDTFDSSRKLNQSPTSNSSHSSS</sequence>
<name>A0AAV2Q737_MEGNR</name>
<comment type="caution">
    <text evidence="3">The sequence shown here is derived from an EMBL/GenBank/DDBJ whole genome shotgun (WGS) entry which is preliminary data.</text>
</comment>
<organism evidence="3 4">
    <name type="scientific">Meganyctiphanes norvegica</name>
    <name type="common">Northern krill</name>
    <name type="synonym">Thysanopoda norvegica</name>
    <dbReference type="NCBI Taxonomy" id="48144"/>
    <lineage>
        <taxon>Eukaryota</taxon>
        <taxon>Metazoa</taxon>
        <taxon>Ecdysozoa</taxon>
        <taxon>Arthropoda</taxon>
        <taxon>Crustacea</taxon>
        <taxon>Multicrustacea</taxon>
        <taxon>Malacostraca</taxon>
        <taxon>Eumalacostraca</taxon>
        <taxon>Eucarida</taxon>
        <taxon>Euphausiacea</taxon>
        <taxon>Euphausiidae</taxon>
        <taxon>Meganyctiphanes</taxon>
    </lineage>
</organism>
<feature type="non-terminal residue" evidence="3">
    <location>
        <position position="381"/>
    </location>
</feature>
<feature type="transmembrane region" description="Helical" evidence="2">
    <location>
        <begin position="6"/>
        <end position="27"/>
    </location>
</feature>
<keyword evidence="2" id="KW-0472">Membrane</keyword>
<dbReference type="EMBL" id="CAXKWB010004043">
    <property type="protein sequence ID" value="CAL4071793.1"/>
    <property type="molecule type" value="Genomic_DNA"/>
</dbReference>
<keyword evidence="4" id="KW-1185">Reference proteome</keyword>
<feature type="compositionally biased region" description="Polar residues" evidence="1">
    <location>
        <begin position="345"/>
        <end position="370"/>
    </location>
</feature>
<evidence type="ECO:0000313" key="4">
    <source>
        <dbReference type="Proteomes" id="UP001497623"/>
    </source>
</evidence>
<evidence type="ECO:0000256" key="1">
    <source>
        <dbReference type="SAM" id="MobiDB-lite"/>
    </source>
</evidence>
<reference evidence="3 4" key="1">
    <citation type="submission" date="2024-05" db="EMBL/GenBank/DDBJ databases">
        <authorList>
            <person name="Wallberg A."/>
        </authorList>
    </citation>
    <scope>NUCLEOTIDE SEQUENCE [LARGE SCALE GENOMIC DNA]</scope>
</reference>